<dbReference type="SMART" id="SM00387">
    <property type="entry name" value="HATPase_c"/>
    <property type="match status" value="1"/>
</dbReference>
<dbReference type="Proteomes" id="UP001153069">
    <property type="component" value="Unassembled WGS sequence"/>
</dbReference>
<evidence type="ECO:0000256" key="5">
    <source>
        <dbReference type="ARBA" id="ARBA00022840"/>
    </source>
</evidence>
<protein>
    <recommendedName>
        <fullName evidence="8">Protein-serine/threonine kinase</fullName>
        <ecNumber evidence="8">2.7.11.-</ecNumber>
    </recommendedName>
</protein>
<dbReference type="GO" id="GO:0004740">
    <property type="term" value="F:pyruvate dehydrogenase (acetyl-transferring) kinase activity"/>
    <property type="evidence" value="ECO:0007669"/>
    <property type="project" value="UniProtKB-EC"/>
</dbReference>
<evidence type="ECO:0000256" key="6">
    <source>
        <dbReference type="ARBA" id="ARBA00023128"/>
    </source>
</evidence>
<dbReference type="SUPFAM" id="SSF69012">
    <property type="entry name" value="alpha-ketoacid dehydrogenase kinase, N-terminal domain"/>
    <property type="match status" value="1"/>
</dbReference>
<organism evidence="10 11">
    <name type="scientific">Seminavis robusta</name>
    <dbReference type="NCBI Taxonomy" id="568900"/>
    <lineage>
        <taxon>Eukaryota</taxon>
        <taxon>Sar</taxon>
        <taxon>Stramenopiles</taxon>
        <taxon>Ochrophyta</taxon>
        <taxon>Bacillariophyta</taxon>
        <taxon>Bacillariophyceae</taxon>
        <taxon>Bacillariophycidae</taxon>
        <taxon>Naviculales</taxon>
        <taxon>Naviculaceae</taxon>
        <taxon>Seminavis</taxon>
    </lineage>
</organism>
<dbReference type="SUPFAM" id="SSF55874">
    <property type="entry name" value="ATPase domain of HSP90 chaperone/DNA topoisomerase II/histidine kinase"/>
    <property type="match status" value="1"/>
</dbReference>
<dbReference type="PROSITE" id="PS50109">
    <property type="entry name" value="HIS_KIN"/>
    <property type="match status" value="1"/>
</dbReference>
<dbReference type="AlphaFoldDB" id="A0A9N8DFJ8"/>
<name>A0A9N8DFJ8_9STRA</name>
<dbReference type="InterPro" id="IPR036784">
    <property type="entry name" value="AK/P_DHK_N_sf"/>
</dbReference>
<dbReference type="GO" id="GO:0010906">
    <property type="term" value="P:regulation of glucose metabolic process"/>
    <property type="evidence" value="ECO:0007669"/>
    <property type="project" value="TreeGrafter"/>
</dbReference>
<evidence type="ECO:0000256" key="4">
    <source>
        <dbReference type="ARBA" id="ARBA00022777"/>
    </source>
</evidence>
<comment type="caution">
    <text evidence="10">The sequence shown here is derived from an EMBL/GenBank/DDBJ whole genome shotgun (WGS) entry which is preliminary data.</text>
</comment>
<dbReference type="InterPro" id="IPR005467">
    <property type="entry name" value="His_kinase_dom"/>
</dbReference>
<evidence type="ECO:0000256" key="7">
    <source>
        <dbReference type="ARBA" id="ARBA00048201"/>
    </source>
</evidence>
<evidence type="ECO:0000256" key="2">
    <source>
        <dbReference type="ARBA" id="ARBA00022679"/>
    </source>
</evidence>
<dbReference type="Gene3D" id="3.30.565.10">
    <property type="entry name" value="Histidine kinase-like ATPase, C-terminal domain"/>
    <property type="match status" value="1"/>
</dbReference>
<dbReference type="PANTHER" id="PTHR11947">
    <property type="entry name" value="PYRUVATE DEHYDROGENASE KINASE"/>
    <property type="match status" value="1"/>
</dbReference>
<keyword evidence="4 8" id="KW-0418">Kinase</keyword>
<dbReference type="GO" id="GO:0005524">
    <property type="term" value="F:ATP binding"/>
    <property type="evidence" value="ECO:0007669"/>
    <property type="project" value="UniProtKB-UniRule"/>
</dbReference>
<dbReference type="InterPro" id="IPR018955">
    <property type="entry name" value="BCDHK/PDK_N"/>
</dbReference>
<dbReference type="InterPro" id="IPR039028">
    <property type="entry name" value="BCKD/PDK"/>
</dbReference>
<dbReference type="CDD" id="cd16929">
    <property type="entry name" value="HATPase_PDK-like"/>
    <property type="match status" value="1"/>
</dbReference>
<comment type="similarity">
    <text evidence="1 8">Belongs to the PDK/BCKDK protein kinase family.</text>
</comment>
<keyword evidence="3 8" id="KW-0547">Nucleotide-binding</keyword>
<dbReference type="Pfam" id="PF02518">
    <property type="entry name" value="HATPase_c"/>
    <property type="match status" value="1"/>
</dbReference>
<dbReference type="EC" id="2.7.11.-" evidence="8"/>
<evidence type="ECO:0000256" key="8">
    <source>
        <dbReference type="RuleBase" id="RU366032"/>
    </source>
</evidence>
<proteinExistence type="inferred from homology"/>
<keyword evidence="6 8" id="KW-0496">Mitochondrion</keyword>
<dbReference type="OrthoDB" id="241648at2759"/>
<gene>
    <name evidence="10" type="ORF">SEMRO_125_G060310.1</name>
</gene>
<evidence type="ECO:0000256" key="3">
    <source>
        <dbReference type="ARBA" id="ARBA00022741"/>
    </source>
</evidence>
<comment type="subcellular location">
    <subcellularLocation>
        <location evidence="8">Mitochondrion matrix</location>
    </subcellularLocation>
</comment>
<dbReference type="EMBL" id="CAICTM010000124">
    <property type="protein sequence ID" value="CAB9502038.1"/>
    <property type="molecule type" value="Genomic_DNA"/>
</dbReference>
<dbReference type="Pfam" id="PF10436">
    <property type="entry name" value="BCDHK_Adom3"/>
    <property type="match status" value="1"/>
</dbReference>
<comment type="catalytic activity">
    <reaction evidence="7">
        <text>L-seryl-[pyruvate dehydrogenase E1 alpha subunit] + ATP = O-phospho-L-seryl-[pyruvate dehydrogenase E1 alpha subunit] + ADP + H(+)</text>
        <dbReference type="Rhea" id="RHEA:23052"/>
        <dbReference type="Rhea" id="RHEA-COMP:13689"/>
        <dbReference type="Rhea" id="RHEA-COMP:13690"/>
        <dbReference type="ChEBI" id="CHEBI:15378"/>
        <dbReference type="ChEBI" id="CHEBI:29999"/>
        <dbReference type="ChEBI" id="CHEBI:30616"/>
        <dbReference type="ChEBI" id="CHEBI:83421"/>
        <dbReference type="ChEBI" id="CHEBI:456216"/>
        <dbReference type="EC" id="2.7.11.2"/>
    </reaction>
</comment>
<keyword evidence="5 8" id="KW-0067">ATP-binding</keyword>
<evidence type="ECO:0000256" key="1">
    <source>
        <dbReference type="ARBA" id="ARBA00006155"/>
    </source>
</evidence>
<accession>A0A9N8DFJ8</accession>
<keyword evidence="11" id="KW-1185">Reference proteome</keyword>
<dbReference type="Gene3D" id="1.20.140.20">
    <property type="entry name" value="Alpha-ketoacid/pyruvate dehydrogenase kinase, N-terminal domain"/>
    <property type="match status" value="1"/>
</dbReference>
<evidence type="ECO:0000313" key="11">
    <source>
        <dbReference type="Proteomes" id="UP001153069"/>
    </source>
</evidence>
<dbReference type="InterPro" id="IPR036890">
    <property type="entry name" value="HATPase_C_sf"/>
</dbReference>
<dbReference type="InterPro" id="IPR003594">
    <property type="entry name" value="HATPase_dom"/>
</dbReference>
<reference evidence="10" key="1">
    <citation type="submission" date="2020-06" db="EMBL/GenBank/DDBJ databases">
        <authorList>
            <consortium name="Plant Systems Biology data submission"/>
        </authorList>
    </citation>
    <scope>NUCLEOTIDE SEQUENCE</scope>
    <source>
        <strain evidence="10">D6</strain>
    </source>
</reference>
<sequence length="449" mass="50773">MIRSIAANRLRICGGRKSSPILAKLPVRQQPQSVGAERSYVTGYQYRSANKYSSVAALDDEVRSYDTIPEDVMELVEEYCQKKQTPVSMHALVKAGRHSADNDNLMRNGSLNQYSSASGKVLIQAANFLCDELPVRLAHRINDLDKVPFMRDMPSVQLVKGIYINSFVDLVRYGSIATNEDEAAFAHFLNKKYEKHANVLIQMARGAYELRQQQNDQVEFSQLQDCHEFLDRFYMSRIGIRVLAGQYLALRQTPLPDYIGMICLRTSPYELVRQAARDATKMCQRKYGEAPEVQINGRTDLTFPYIPTYLHYILLELLKNAMRATVERHSDATGRALPPVQVIVADEHDNEDVVIKVADVGGGIPRSNLKKVWSYLFTTADPKIQEDFIGDRDHDAQNSPLAGLGFGLPISRSYARYFNGELTIMSMEGWGTDAYVHLARLEDPDQEFS</sequence>
<evidence type="ECO:0000259" key="9">
    <source>
        <dbReference type="PROSITE" id="PS50109"/>
    </source>
</evidence>
<feature type="domain" description="Histidine kinase" evidence="9">
    <location>
        <begin position="310"/>
        <end position="442"/>
    </location>
</feature>
<evidence type="ECO:0000313" key="10">
    <source>
        <dbReference type="EMBL" id="CAB9502038.1"/>
    </source>
</evidence>
<dbReference type="GO" id="GO:0005759">
    <property type="term" value="C:mitochondrial matrix"/>
    <property type="evidence" value="ECO:0007669"/>
    <property type="project" value="UniProtKB-SubCell"/>
</dbReference>
<dbReference type="PANTHER" id="PTHR11947:SF3">
    <property type="entry name" value="[PYRUVATE DEHYDROGENASE (ACETYL-TRANSFERRING)] KINASE, MITOCHONDRIAL"/>
    <property type="match status" value="1"/>
</dbReference>
<keyword evidence="2 8" id="KW-0808">Transferase</keyword>